<keyword evidence="3" id="KW-0805">Transcription regulation</keyword>
<protein>
    <submittedName>
        <fullName evidence="7">Cu(I)-responsive transcriptional regulator</fullName>
    </submittedName>
</protein>
<sequence>MNIGEAASASGVSAKMIRHYEETGLIPKAGRTDAGYRVYGQRDVHLLRFVRQARQLGFSMAQVSDLIGLWLDQSRPSRKVKQLAQTHIGELDQRIHELQTMKATLERLVQDCHGDHRPDCPILDALGAEQDCCSPAGTPS</sequence>
<dbReference type="RefSeq" id="WP_017454193.1">
    <property type="nucleotide sequence ID" value="NZ_CP008956.1"/>
</dbReference>
<dbReference type="InterPro" id="IPR011789">
    <property type="entry name" value="CueR"/>
</dbReference>
<name>A0A6M3ZS64_9BURK</name>
<dbReference type="InterPro" id="IPR009061">
    <property type="entry name" value="DNA-bd_dom_put_sf"/>
</dbReference>
<keyword evidence="2" id="KW-0963">Cytoplasm</keyword>
<dbReference type="Proteomes" id="UP000501648">
    <property type="component" value="Chromosome"/>
</dbReference>
<dbReference type="AlphaFoldDB" id="A0A6M3ZS64"/>
<dbReference type="GO" id="GO:0003700">
    <property type="term" value="F:DNA-binding transcription factor activity"/>
    <property type="evidence" value="ECO:0007669"/>
    <property type="project" value="InterPro"/>
</dbReference>
<evidence type="ECO:0000313" key="7">
    <source>
        <dbReference type="EMBL" id="QJQ00302.1"/>
    </source>
</evidence>
<evidence type="ECO:0000313" key="8">
    <source>
        <dbReference type="Proteomes" id="UP000501648"/>
    </source>
</evidence>
<dbReference type="GO" id="GO:0005507">
    <property type="term" value="F:copper ion binding"/>
    <property type="evidence" value="ECO:0007669"/>
    <property type="project" value="InterPro"/>
</dbReference>
<dbReference type="SMART" id="SM00422">
    <property type="entry name" value="HTH_MERR"/>
    <property type="match status" value="1"/>
</dbReference>
<organism evidence="7 8">
    <name type="scientific">Herbaspirillum rubrisubalbicans Os34</name>
    <dbReference type="NCBI Taxonomy" id="1235827"/>
    <lineage>
        <taxon>Bacteria</taxon>
        <taxon>Pseudomonadati</taxon>
        <taxon>Pseudomonadota</taxon>
        <taxon>Betaproteobacteria</taxon>
        <taxon>Burkholderiales</taxon>
        <taxon>Oxalobacteraceae</taxon>
        <taxon>Herbaspirillum</taxon>
    </lineage>
</organism>
<evidence type="ECO:0000256" key="3">
    <source>
        <dbReference type="ARBA" id="ARBA00023015"/>
    </source>
</evidence>
<feature type="domain" description="HTH merR-type" evidence="6">
    <location>
        <begin position="1"/>
        <end position="69"/>
    </location>
</feature>
<dbReference type="GO" id="GO:0005737">
    <property type="term" value="C:cytoplasm"/>
    <property type="evidence" value="ECO:0007669"/>
    <property type="project" value="UniProtKB-SubCell"/>
</dbReference>
<dbReference type="NCBIfam" id="TIGR02044">
    <property type="entry name" value="CueR"/>
    <property type="match status" value="1"/>
</dbReference>
<dbReference type="GO" id="GO:0045893">
    <property type="term" value="P:positive regulation of DNA-templated transcription"/>
    <property type="evidence" value="ECO:0007669"/>
    <property type="project" value="InterPro"/>
</dbReference>
<dbReference type="GO" id="GO:0003677">
    <property type="term" value="F:DNA binding"/>
    <property type="evidence" value="ECO:0007669"/>
    <property type="project" value="UniProtKB-KW"/>
</dbReference>
<dbReference type="SUPFAM" id="SSF46955">
    <property type="entry name" value="Putative DNA-binding domain"/>
    <property type="match status" value="1"/>
</dbReference>
<evidence type="ECO:0000259" key="6">
    <source>
        <dbReference type="PROSITE" id="PS50937"/>
    </source>
</evidence>
<dbReference type="Gene3D" id="1.10.1660.10">
    <property type="match status" value="1"/>
</dbReference>
<accession>A0A6M3ZS64</accession>
<dbReference type="PROSITE" id="PS00552">
    <property type="entry name" value="HTH_MERR_1"/>
    <property type="match status" value="1"/>
</dbReference>
<dbReference type="InterPro" id="IPR047057">
    <property type="entry name" value="MerR_fam"/>
</dbReference>
<evidence type="ECO:0000256" key="4">
    <source>
        <dbReference type="ARBA" id="ARBA00023125"/>
    </source>
</evidence>
<comment type="subcellular location">
    <subcellularLocation>
        <location evidence="1">Cytoplasm</location>
    </subcellularLocation>
</comment>
<dbReference type="EMBL" id="CP008956">
    <property type="protein sequence ID" value="QJQ00302.1"/>
    <property type="molecule type" value="Genomic_DNA"/>
</dbReference>
<dbReference type="InterPro" id="IPR000551">
    <property type="entry name" value="MerR-type_HTH_dom"/>
</dbReference>
<dbReference type="InterPro" id="IPR015358">
    <property type="entry name" value="Tscrpt_reg_MerR_DNA-bd"/>
</dbReference>
<keyword evidence="4" id="KW-0238">DNA-binding</keyword>
<keyword evidence="5" id="KW-0804">Transcription</keyword>
<evidence type="ECO:0000256" key="1">
    <source>
        <dbReference type="ARBA" id="ARBA00004496"/>
    </source>
</evidence>
<dbReference type="PROSITE" id="PS50937">
    <property type="entry name" value="HTH_MERR_2"/>
    <property type="match status" value="1"/>
</dbReference>
<dbReference type="PANTHER" id="PTHR30204">
    <property type="entry name" value="REDOX-CYCLING DRUG-SENSING TRANSCRIPTIONAL ACTIVATOR SOXR"/>
    <property type="match status" value="1"/>
</dbReference>
<evidence type="ECO:0000256" key="5">
    <source>
        <dbReference type="ARBA" id="ARBA00023163"/>
    </source>
</evidence>
<dbReference type="PANTHER" id="PTHR30204:SF94">
    <property type="entry name" value="HEAVY METAL-DEPENDENT TRANSCRIPTIONAL REGULATOR HI_0293-RELATED"/>
    <property type="match status" value="1"/>
</dbReference>
<dbReference type="PRINTS" id="PR00040">
    <property type="entry name" value="HTHMERR"/>
</dbReference>
<dbReference type="CDD" id="cd01108">
    <property type="entry name" value="HTH_CueR"/>
    <property type="match status" value="1"/>
</dbReference>
<evidence type="ECO:0000256" key="2">
    <source>
        <dbReference type="ARBA" id="ARBA00022490"/>
    </source>
</evidence>
<gene>
    <name evidence="7" type="primary">cueR</name>
    <name evidence="7" type="ORF">C798_08675</name>
</gene>
<dbReference type="Pfam" id="PF00376">
    <property type="entry name" value="MerR"/>
    <property type="match status" value="1"/>
</dbReference>
<reference evidence="7 8" key="1">
    <citation type="journal article" date="2012" name="J. Bacteriol.">
        <title>Genome sequence of the pathogenic Herbaspirillum seropedicae strain Os34, isolated from rice roots.</title>
        <authorList>
            <person name="Ye W."/>
            <person name="Ye S."/>
            <person name="Liu J."/>
            <person name="Chang S."/>
            <person name="Chen M."/>
            <person name="Zhu B."/>
            <person name="Guo L."/>
            <person name="An Q."/>
        </authorList>
    </citation>
    <scope>NUCLEOTIDE SEQUENCE [LARGE SCALE GENOMIC DNA]</scope>
    <source>
        <strain evidence="7 8">Os34</strain>
    </source>
</reference>
<dbReference type="Pfam" id="PF09278">
    <property type="entry name" value="MerR-DNA-bind"/>
    <property type="match status" value="1"/>
</dbReference>
<proteinExistence type="predicted"/>